<comment type="caution">
    <text evidence="2">The sequence shown here is derived from an EMBL/GenBank/DDBJ whole genome shotgun (WGS) entry which is preliminary data.</text>
</comment>
<dbReference type="AlphaFoldDB" id="A0A835P7G7"/>
<protein>
    <recommendedName>
        <fullName evidence="4">Protein TIC 214</fullName>
    </recommendedName>
</protein>
<feature type="region of interest" description="Disordered" evidence="1">
    <location>
        <begin position="252"/>
        <end position="290"/>
    </location>
</feature>
<keyword evidence="3" id="KW-1185">Reference proteome</keyword>
<gene>
    <name evidence="2" type="ORF">HPP92_028416</name>
</gene>
<organism evidence="2 3">
    <name type="scientific">Vanilla planifolia</name>
    <name type="common">Vanilla</name>
    <dbReference type="NCBI Taxonomy" id="51239"/>
    <lineage>
        <taxon>Eukaryota</taxon>
        <taxon>Viridiplantae</taxon>
        <taxon>Streptophyta</taxon>
        <taxon>Embryophyta</taxon>
        <taxon>Tracheophyta</taxon>
        <taxon>Spermatophyta</taxon>
        <taxon>Magnoliopsida</taxon>
        <taxon>Liliopsida</taxon>
        <taxon>Asparagales</taxon>
        <taxon>Orchidaceae</taxon>
        <taxon>Vanilloideae</taxon>
        <taxon>Vanilleae</taxon>
        <taxon>Vanilla</taxon>
    </lineage>
</organism>
<dbReference type="Proteomes" id="UP000636800">
    <property type="component" value="Unassembled WGS sequence"/>
</dbReference>
<feature type="region of interest" description="Disordered" evidence="1">
    <location>
        <begin position="141"/>
        <end position="160"/>
    </location>
</feature>
<proteinExistence type="predicted"/>
<feature type="compositionally biased region" description="Basic and acidic residues" evidence="1">
    <location>
        <begin position="141"/>
        <end position="159"/>
    </location>
</feature>
<evidence type="ECO:0000313" key="3">
    <source>
        <dbReference type="Proteomes" id="UP000636800"/>
    </source>
</evidence>
<sequence>MSQFFFSTCPSDGKQRISFTYPPSLSTFSEIIERKSLDIREKLNEEDLYNSWIYTNQRKKCNLNNELRSRIQILEKNEGSPNLDILVDILEKRAVLSDDDSQKKCLPKAYDPLCDGIYRGTIKKFDSREIMNDLITYPYTDRKDTDTKDRKDTDTKDTESLAETSRVNKIHDRFLKDHFNATLENATLEIHRQLFPNSIEDLRKISLQEMQEEIQEINEIDIQEINEIDIQEINEEKVNKKVSRWPHKLTDDLGEKEDIEGYEGDIEDNEDEEDIEDDEEKVKEKKEEKAKKKKNILIFIQEDPPMW</sequence>
<dbReference type="Pfam" id="PF05758">
    <property type="entry name" value="Ycf1"/>
    <property type="match status" value="1"/>
</dbReference>
<dbReference type="EMBL" id="JADCNL010000483">
    <property type="protein sequence ID" value="KAG0447313.1"/>
    <property type="molecule type" value="Genomic_DNA"/>
</dbReference>
<evidence type="ECO:0000313" key="2">
    <source>
        <dbReference type="EMBL" id="KAG0447313.1"/>
    </source>
</evidence>
<reference evidence="2 3" key="1">
    <citation type="journal article" date="2020" name="Nat. Food">
        <title>A phased Vanilla planifolia genome enables genetic improvement of flavour and production.</title>
        <authorList>
            <person name="Hasing T."/>
            <person name="Tang H."/>
            <person name="Brym M."/>
            <person name="Khazi F."/>
            <person name="Huang T."/>
            <person name="Chambers A.H."/>
        </authorList>
    </citation>
    <scope>NUCLEOTIDE SEQUENCE [LARGE SCALE GENOMIC DNA]</scope>
    <source>
        <tissue evidence="2">Leaf</tissue>
    </source>
</reference>
<dbReference type="GO" id="GO:0016020">
    <property type="term" value="C:membrane"/>
    <property type="evidence" value="ECO:0007669"/>
    <property type="project" value="InterPro"/>
</dbReference>
<evidence type="ECO:0000256" key="1">
    <source>
        <dbReference type="SAM" id="MobiDB-lite"/>
    </source>
</evidence>
<feature type="compositionally biased region" description="Acidic residues" evidence="1">
    <location>
        <begin position="254"/>
        <end position="279"/>
    </location>
</feature>
<accession>A0A835P7G7</accession>
<name>A0A835P7G7_VANPL</name>
<dbReference type="OrthoDB" id="1921305at2759"/>
<feature type="compositionally biased region" description="Basic and acidic residues" evidence="1">
    <location>
        <begin position="280"/>
        <end position="290"/>
    </location>
</feature>
<dbReference type="InterPro" id="IPR008896">
    <property type="entry name" value="TIC214"/>
</dbReference>
<evidence type="ECO:0008006" key="4">
    <source>
        <dbReference type="Google" id="ProtNLM"/>
    </source>
</evidence>